<name>A0A837D9T4_9PSEU</name>
<organism evidence="1 2">
    <name type="scientific">Saccharomonospora viridis</name>
    <dbReference type="NCBI Taxonomy" id="1852"/>
    <lineage>
        <taxon>Bacteria</taxon>
        <taxon>Bacillati</taxon>
        <taxon>Actinomycetota</taxon>
        <taxon>Actinomycetes</taxon>
        <taxon>Pseudonocardiales</taxon>
        <taxon>Pseudonocardiaceae</taxon>
        <taxon>Saccharomonospora</taxon>
    </lineage>
</organism>
<dbReference type="EMBL" id="JRZE01000003">
    <property type="protein sequence ID" value="KHF44629.1"/>
    <property type="molecule type" value="Genomic_DNA"/>
</dbReference>
<evidence type="ECO:0000313" key="1">
    <source>
        <dbReference type="EMBL" id="KHF44629.1"/>
    </source>
</evidence>
<dbReference type="RefSeq" id="WP_074988075.1">
    <property type="nucleotide sequence ID" value="NZ_FOWS01000002.1"/>
</dbReference>
<evidence type="ECO:0000313" key="2">
    <source>
        <dbReference type="Proteomes" id="UP000030848"/>
    </source>
</evidence>
<accession>A0A837D9T4</accession>
<protein>
    <submittedName>
        <fullName evidence="1">Uncharacterized protein</fullName>
    </submittedName>
</protein>
<reference evidence="1 2" key="1">
    <citation type="submission" date="2014-10" db="EMBL/GenBank/DDBJ databases">
        <title>Genome sequence of Micropolyspora internatus JCM3315.</title>
        <authorList>
            <person name="Shin S.-K."/>
            <person name="Yi H."/>
        </authorList>
    </citation>
    <scope>NUCLEOTIDE SEQUENCE [LARGE SCALE GENOMIC DNA]</scope>
    <source>
        <strain evidence="1 2">JCM 3315</strain>
    </source>
</reference>
<dbReference type="OrthoDB" id="3555972at2"/>
<dbReference type="Proteomes" id="UP000030848">
    <property type="component" value="Unassembled WGS sequence"/>
</dbReference>
<proteinExistence type="predicted"/>
<dbReference type="AlphaFoldDB" id="A0A837D9T4"/>
<gene>
    <name evidence="1" type="ORF">MINT15_15110</name>
</gene>
<comment type="caution">
    <text evidence="1">The sequence shown here is derived from an EMBL/GenBank/DDBJ whole genome shotgun (WGS) entry which is preliminary data.</text>
</comment>
<sequence>MPLELNSGEGFQTAVARSVSALNAEVIAQTRAETKKLVDSAESGGFRISPEGVEPLKQALARMQERLDSLAYTTIFALKQEPKLGSHAYGKTVANHSLKGAVEDPGSASMVIEKLRNILEDAGKALDLAVANYLEHEHGIAQTLKRRNI</sequence>